<name>B0X009_CULQU</name>
<dbReference type="PROSITE" id="PS50835">
    <property type="entry name" value="IG_LIKE"/>
    <property type="match status" value="1"/>
</dbReference>
<evidence type="ECO:0000259" key="4">
    <source>
        <dbReference type="PROSITE" id="PS50835"/>
    </source>
</evidence>
<proteinExistence type="predicted"/>
<evidence type="ECO:0000256" key="1">
    <source>
        <dbReference type="ARBA" id="ARBA00022737"/>
    </source>
</evidence>
<evidence type="ECO:0000313" key="5">
    <source>
        <dbReference type="EMBL" id="EDS37884.1"/>
    </source>
</evidence>
<dbReference type="STRING" id="7176.B0X009"/>
<dbReference type="EMBL" id="DS232224">
    <property type="protein sequence ID" value="EDS37884.1"/>
    <property type="molecule type" value="Genomic_DNA"/>
</dbReference>
<dbReference type="VEuPathDB" id="VectorBase:CPIJ012905"/>
<dbReference type="InParanoid" id="B0X009"/>
<dbReference type="eggNOG" id="KOG3510">
    <property type="taxonomic scope" value="Eukaryota"/>
</dbReference>
<dbReference type="SUPFAM" id="SSF48726">
    <property type="entry name" value="Immunoglobulin"/>
    <property type="match status" value="1"/>
</dbReference>
<dbReference type="Proteomes" id="UP000002320">
    <property type="component" value="Unassembled WGS sequence"/>
</dbReference>
<dbReference type="AlphaFoldDB" id="B0X009"/>
<dbReference type="KEGG" id="cqu:CpipJ_CPIJ012905"/>
<evidence type="ECO:0000313" key="7">
    <source>
        <dbReference type="Proteomes" id="UP000002320"/>
    </source>
</evidence>
<dbReference type="GO" id="GO:0043005">
    <property type="term" value="C:neuron projection"/>
    <property type="evidence" value="ECO:0007669"/>
    <property type="project" value="TreeGrafter"/>
</dbReference>
<organism>
    <name type="scientific">Culex quinquefasciatus</name>
    <name type="common">Southern house mosquito</name>
    <name type="synonym">Culex pungens</name>
    <dbReference type="NCBI Taxonomy" id="7176"/>
    <lineage>
        <taxon>Eukaryota</taxon>
        <taxon>Metazoa</taxon>
        <taxon>Ecdysozoa</taxon>
        <taxon>Arthropoda</taxon>
        <taxon>Hexapoda</taxon>
        <taxon>Insecta</taxon>
        <taxon>Pterygota</taxon>
        <taxon>Neoptera</taxon>
        <taxon>Endopterygota</taxon>
        <taxon>Diptera</taxon>
        <taxon>Nematocera</taxon>
        <taxon>Culicoidea</taxon>
        <taxon>Culicidae</taxon>
        <taxon>Culicinae</taxon>
        <taxon>Culicini</taxon>
        <taxon>Culex</taxon>
        <taxon>Culex</taxon>
    </lineage>
</organism>
<dbReference type="Gene3D" id="2.60.40.10">
    <property type="entry name" value="Immunoglobulins"/>
    <property type="match status" value="1"/>
</dbReference>
<dbReference type="InterPro" id="IPR007110">
    <property type="entry name" value="Ig-like_dom"/>
</dbReference>
<dbReference type="InterPro" id="IPR051170">
    <property type="entry name" value="Neural/epithelial_adhesion"/>
</dbReference>
<dbReference type="VEuPathDB" id="VectorBase:CQUJHB016142"/>
<dbReference type="PANTHER" id="PTHR12231">
    <property type="entry name" value="CTX-RELATED TYPE I TRANSMEMBRANE PROTEIN"/>
    <property type="match status" value="1"/>
</dbReference>
<dbReference type="InterPro" id="IPR036179">
    <property type="entry name" value="Ig-like_dom_sf"/>
</dbReference>
<evidence type="ECO:0000313" key="6">
    <source>
        <dbReference type="EnsemblMetazoa" id="CPIJ012905-PA"/>
    </source>
</evidence>
<keyword evidence="3" id="KW-0393">Immunoglobulin domain</keyword>
<dbReference type="HOGENOM" id="CLU_1462716_0_0_1"/>
<keyword evidence="1" id="KW-0677">Repeat</keyword>
<reference evidence="6" key="2">
    <citation type="submission" date="2020-05" db="UniProtKB">
        <authorList>
            <consortium name="EnsemblMetazoa"/>
        </authorList>
    </citation>
    <scope>IDENTIFICATION</scope>
    <source>
        <strain evidence="6">JHB</strain>
    </source>
</reference>
<reference evidence="5" key="1">
    <citation type="submission" date="2007-03" db="EMBL/GenBank/DDBJ databases">
        <title>Annotation of Culex pipiens quinquefasciatus.</title>
        <authorList>
            <consortium name="The Broad Institute Genome Sequencing Platform"/>
            <person name="Atkinson P.W."/>
            <person name="Hemingway J."/>
            <person name="Christensen B.M."/>
            <person name="Higgs S."/>
            <person name="Kodira C."/>
            <person name="Hannick L."/>
            <person name="Megy K."/>
            <person name="O'Leary S."/>
            <person name="Pearson M."/>
            <person name="Haas B.J."/>
            <person name="Mauceli E."/>
            <person name="Wortman J.R."/>
            <person name="Lee N.H."/>
            <person name="Guigo R."/>
            <person name="Stanke M."/>
            <person name="Alvarado L."/>
            <person name="Amedeo P."/>
            <person name="Antoine C.H."/>
            <person name="Arensburger P."/>
            <person name="Bidwell S.L."/>
            <person name="Crawford M."/>
            <person name="Camaro F."/>
            <person name="Devon K."/>
            <person name="Engels R."/>
            <person name="Hammond M."/>
            <person name="Howarth C."/>
            <person name="Koehrsen M."/>
            <person name="Lawson D."/>
            <person name="Montgomery P."/>
            <person name="Nene V."/>
            <person name="Nusbaum C."/>
            <person name="Puiu D."/>
            <person name="Romero-Severson J."/>
            <person name="Severson D.W."/>
            <person name="Shumway M."/>
            <person name="Sisk P."/>
            <person name="Stolte C."/>
            <person name="Zeng Q."/>
            <person name="Eisenstadt E."/>
            <person name="Fraser-Liggett C."/>
            <person name="Strausberg R."/>
            <person name="Galagan J."/>
            <person name="Birren B."/>
            <person name="Collins F.H."/>
        </authorList>
    </citation>
    <scope>NUCLEOTIDE SEQUENCE [LARGE SCALE GENOMIC DNA]</scope>
    <source>
        <strain evidence="5">JHB</strain>
    </source>
</reference>
<keyword evidence="2" id="KW-1015">Disulfide bond</keyword>
<dbReference type="EnsemblMetazoa" id="CPIJ012905-RA">
    <property type="protein sequence ID" value="CPIJ012905-PA"/>
    <property type="gene ID" value="CPIJ012905"/>
</dbReference>
<evidence type="ECO:0000256" key="2">
    <source>
        <dbReference type="ARBA" id="ARBA00023157"/>
    </source>
</evidence>
<evidence type="ECO:0000256" key="3">
    <source>
        <dbReference type="ARBA" id="ARBA00023319"/>
    </source>
</evidence>
<dbReference type="InterPro" id="IPR013098">
    <property type="entry name" value="Ig_I-set"/>
</dbReference>
<dbReference type="Pfam" id="PF07679">
    <property type="entry name" value="I-set"/>
    <property type="match status" value="1"/>
</dbReference>
<sequence length="185" mass="20837">MGGYLCIASNGVPPSVSKRYDVQINFSPSVKAGNQLVGAPVESHVMLQCIVEAFPTPLNGWYKHDGELSLFLGVECLDQTIRRRKYVITEEKLNVFTWQLNLTVKNLQKSDFGAYLCSSINALGKADARIRLNDQDLQKLHPRAVEDKWELSFLASQLLKGPYHADQYRRRPRPVVGSRGSGWEC</sequence>
<protein>
    <recommendedName>
        <fullName evidence="4">Ig-like domain-containing protein</fullName>
    </recommendedName>
</protein>
<dbReference type="PANTHER" id="PTHR12231:SF265">
    <property type="entry name" value="DPR-INTERACTING PROTEIN LAMBDA"/>
    <property type="match status" value="1"/>
</dbReference>
<dbReference type="OrthoDB" id="10012075at2759"/>
<feature type="domain" description="Ig-like" evidence="4">
    <location>
        <begin position="14"/>
        <end position="133"/>
    </location>
</feature>
<accession>B0X009</accession>
<keyword evidence="7" id="KW-1185">Reference proteome</keyword>
<dbReference type="InterPro" id="IPR013783">
    <property type="entry name" value="Ig-like_fold"/>
</dbReference>
<gene>
    <name evidence="6" type="primary">6045658</name>
    <name evidence="5" type="ORF">CpipJ_CPIJ012905</name>
</gene>